<keyword evidence="5" id="KW-1185">Reference proteome</keyword>
<reference evidence="4 5" key="1">
    <citation type="submission" date="2022-10" db="EMBL/GenBank/DDBJ databases">
        <title>Description of Fervidibacillus gen. nov. in the family Fervidibacillaceae fam. nov. with two species, Fervidibacillus albus sp. nov., and Fervidibacillus halotolerans sp. nov., isolated from tidal flat sediments.</title>
        <authorList>
            <person name="Kwon K.K."/>
            <person name="Yang S.-H."/>
        </authorList>
    </citation>
    <scope>NUCLEOTIDE SEQUENCE [LARGE SCALE GENOMIC DNA]</scope>
    <source>
        <strain evidence="4 5">DSM 23332</strain>
    </source>
</reference>
<dbReference type="RefSeq" id="WP_263062441.1">
    <property type="nucleotide sequence ID" value="NZ_JAOUSE010000102.1"/>
</dbReference>
<sequence>MNYFFIVNGKKMKQYLIIILTAFVTAWFLYIQNLPFSVFSTDDGPKAFYKGKNGVALTFNIGWGDSKAESILDILKEKNVKSATFFLSGSWVENHPHIAKKIVDQGYDIGLLGYEYLDYEEEENEKIRRDILKAEEIFKKLEIKHKKILRAPNGHFDERFITIADQLGYTVVHWSVDSQDWKLPGVEKILKNVSDVKKGDIILLHASDSATQTAVALPKIIEMFNHKKIPLTTITEMLIEGKANTKEIK</sequence>
<dbReference type="PANTHER" id="PTHR10587:SF128">
    <property type="entry name" value="POLYSACCHARIDE DEACETYLASE PDAB-RELATED"/>
    <property type="match status" value="1"/>
</dbReference>
<keyword evidence="2" id="KW-1133">Transmembrane helix</keyword>
<dbReference type="PROSITE" id="PS51677">
    <property type="entry name" value="NODB"/>
    <property type="match status" value="1"/>
</dbReference>
<dbReference type="PANTHER" id="PTHR10587">
    <property type="entry name" value="GLYCOSYL TRANSFERASE-RELATED"/>
    <property type="match status" value="1"/>
</dbReference>
<keyword evidence="2" id="KW-0812">Transmembrane</keyword>
<evidence type="ECO:0000313" key="5">
    <source>
        <dbReference type="Proteomes" id="UP001208656"/>
    </source>
</evidence>
<gene>
    <name evidence="4" type="ORF">OEV82_16045</name>
</gene>
<accession>A0ABT2WJN5</accession>
<dbReference type="Proteomes" id="UP001208656">
    <property type="component" value="Unassembled WGS sequence"/>
</dbReference>
<organism evidence="4 5">
    <name type="scientific">Pallidibacillus thermolactis</name>
    <dbReference type="NCBI Taxonomy" id="251051"/>
    <lineage>
        <taxon>Bacteria</taxon>
        <taxon>Bacillati</taxon>
        <taxon>Bacillota</taxon>
        <taxon>Bacilli</taxon>
        <taxon>Bacillales</taxon>
        <taxon>Bacillaceae</taxon>
        <taxon>Pallidibacillus</taxon>
    </lineage>
</organism>
<dbReference type="SUPFAM" id="SSF88713">
    <property type="entry name" value="Glycoside hydrolase/deacetylase"/>
    <property type="match status" value="1"/>
</dbReference>
<feature type="coiled-coil region" evidence="1">
    <location>
        <begin position="117"/>
        <end position="144"/>
    </location>
</feature>
<dbReference type="Gene3D" id="3.20.20.370">
    <property type="entry name" value="Glycoside hydrolase/deacetylase"/>
    <property type="match status" value="1"/>
</dbReference>
<feature type="transmembrane region" description="Helical" evidence="2">
    <location>
        <begin position="12"/>
        <end position="30"/>
    </location>
</feature>
<evidence type="ECO:0000256" key="2">
    <source>
        <dbReference type="SAM" id="Phobius"/>
    </source>
</evidence>
<dbReference type="InterPro" id="IPR011330">
    <property type="entry name" value="Glyco_hydro/deAcase_b/a-brl"/>
</dbReference>
<name>A0ABT2WJN5_9BACI</name>
<protein>
    <submittedName>
        <fullName evidence="4">Polysaccharide deacetylase family protein</fullName>
    </submittedName>
</protein>
<dbReference type="EMBL" id="JAOUSE010000102">
    <property type="protein sequence ID" value="MCU9595909.1"/>
    <property type="molecule type" value="Genomic_DNA"/>
</dbReference>
<proteinExistence type="predicted"/>
<keyword evidence="2" id="KW-0472">Membrane</keyword>
<evidence type="ECO:0000313" key="4">
    <source>
        <dbReference type="EMBL" id="MCU9595909.1"/>
    </source>
</evidence>
<evidence type="ECO:0000259" key="3">
    <source>
        <dbReference type="PROSITE" id="PS51677"/>
    </source>
</evidence>
<dbReference type="Pfam" id="PF01522">
    <property type="entry name" value="Polysacc_deac_1"/>
    <property type="match status" value="1"/>
</dbReference>
<dbReference type="InterPro" id="IPR002509">
    <property type="entry name" value="NODB_dom"/>
</dbReference>
<feature type="domain" description="NodB homology" evidence="3">
    <location>
        <begin position="53"/>
        <end position="234"/>
    </location>
</feature>
<keyword evidence="1" id="KW-0175">Coiled coil</keyword>
<dbReference type="InterPro" id="IPR050248">
    <property type="entry name" value="Polysacc_deacetylase_ArnD"/>
</dbReference>
<evidence type="ECO:0000256" key="1">
    <source>
        <dbReference type="SAM" id="Coils"/>
    </source>
</evidence>
<comment type="caution">
    <text evidence="4">The sequence shown here is derived from an EMBL/GenBank/DDBJ whole genome shotgun (WGS) entry which is preliminary data.</text>
</comment>